<evidence type="ECO:0000256" key="1">
    <source>
        <dbReference type="ARBA" id="ARBA00022692"/>
    </source>
</evidence>
<sequence length="427" mass="45208">MEEHPRQSDHRNVPLMTGQGALSVMAWSMASPPIALTFLAVSMELPIFLAGMLVSIRHAAGTLADLFAPGAIARLPRKKTALAQLDLMMATCFIAVVLVVLYGGKSTIVLAFVVGIFVIGILEEIKSLMILEFLGDNLPSQDRMRVSYWQKAIGGAATIAVVLLLHQLSQDAPALTRHSLVVGFGAVCFVLSALVVISLHENTKGTNAAGKLAPVRSTPEFWRNAATLLSEAWFRKYILVRLAFVLAGLSVPFFALIAAEAHHSSTSGLTALVASSAAALLVAAPMWRALNEVSTRRVMIASSAMVAISGLCLIILHAKGLDHTIHLHAASLFVATIAVTGLGSARTLYFMDIAPPAQRITAQAVSKTIARLAIIVFSIGLAALAHTNSATWAVIVIALGSFLAIFVILTLVDTPGKPDALDQKTST</sequence>
<dbReference type="InterPro" id="IPR036259">
    <property type="entry name" value="MFS_trans_sf"/>
</dbReference>
<reference evidence="6" key="1">
    <citation type="submission" date="2017-03" db="EMBL/GenBank/DDBJ databases">
        <authorList>
            <person name="Rodrigo-Torres L."/>
            <person name="Arahal R.D."/>
            <person name="Lucena T."/>
        </authorList>
    </citation>
    <scope>NUCLEOTIDE SEQUENCE [LARGE SCALE GENOMIC DNA]</scope>
    <source>
        <strain evidence="6">CECT 8411</strain>
    </source>
</reference>
<keyword evidence="2 4" id="KW-1133">Transmembrane helix</keyword>
<evidence type="ECO:0000313" key="6">
    <source>
        <dbReference type="Proteomes" id="UP000193778"/>
    </source>
</evidence>
<keyword evidence="1 4" id="KW-0812">Transmembrane</keyword>
<feature type="transmembrane region" description="Helical" evidence="4">
    <location>
        <begin position="238"/>
        <end position="259"/>
    </location>
</feature>
<feature type="transmembrane region" description="Helical" evidence="4">
    <location>
        <begin position="180"/>
        <end position="199"/>
    </location>
</feature>
<feature type="transmembrane region" description="Helical" evidence="4">
    <location>
        <begin position="330"/>
        <end position="349"/>
    </location>
</feature>
<feature type="transmembrane region" description="Helical" evidence="4">
    <location>
        <begin position="80"/>
        <end position="102"/>
    </location>
</feature>
<dbReference type="EMBL" id="FWFP01000005">
    <property type="protein sequence ID" value="SLN46479.1"/>
    <property type="molecule type" value="Genomic_DNA"/>
</dbReference>
<proteinExistence type="predicted"/>
<dbReference type="InterPro" id="IPR052528">
    <property type="entry name" value="Sugar_transport-like"/>
</dbReference>
<evidence type="ECO:0000256" key="2">
    <source>
        <dbReference type="ARBA" id="ARBA00022989"/>
    </source>
</evidence>
<evidence type="ECO:0000256" key="4">
    <source>
        <dbReference type="SAM" id="Phobius"/>
    </source>
</evidence>
<dbReference type="Proteomes" id="UP000193778">
    <property type="component" value="Unassembled WGS sequence"/>
</dbReference>
<feature type="transmembrane region" description="Helical" evidence="4">
    <location>
        <begin position="108"/>
        <end position="125"/>
    </location>
</feature>
<dbReference type="PANTHER" id="PTHR23526:SF2">
    <property type="entry name" value="MAJOR FACILITATOR SUPERFAMILY (MFS) PROFILE DOMAIN-CONTAINING PROTEIN"/>
    <property type="match status" value="1"/>
</dbReference>
<keyword evidence="3 4" id="KW-0472">Membrane</keyword>
<evidence type="ECO:0000313" key="5">
    <source>
        <dbReference type="EMBL" id="SLN46479.1"/>
    </source>
</evidence>
<dbReference type="SUPFAM" id="SSF103473">
    <property type="entry name" value="MFS general substrate transporter"/>
    <property type="match status" value="1"/>
</dbReference>
<name>A0A1X6ZBB2_9RHOB</name>
<keyword evidence="6" id="KW-1185">Reference proteome</keyword>
<feature type="transmembrane region" description="Helical" evidence="4">
    <location>
        <begin position="265"/>
        <end position="286"/>
    </location>
</feature>
<feature type="transmembrane region" description="Helical" evidence="4">
    <location>
        <begin position="298"/>
        <end position="318"/>
    </location>
</feature>
<dbReference type="InterPro" id="IPR011701">
    <property type="entry name" value="MFS"/>
</dbReference>
<dbReference type="Gene3D" id="1.20.1250.20">
    <property type="entry name" value="MFS general substrate transporter like domains"/>
    <property type="match status" value="2"/>
</dbReference>
<accession>A0A1X6ZBB2</accession>
<evidence type="ECO:0000256" key="3">
    <source>
        <dbReference type="ARBA" id="ARBA00023136"/>
    </source>
</evidence>
<feature type="transmembrane region" description="Helical" evidence="4">
    <location>
        <begin position="369"/>
        <end position="386"/>
    </location>
</feature>
<dbReference type="RefSeq" id="WP_085822682.1">
    <property type="nucleotide sequence ID" value="NZ_FWFP01000005.1"/>
</dbReference>
<feature type="transmembrane region" description="Helical" evidence="4">
    <location>
        <begin position="392"/>
        <end position="412"/>
    </location>
</feature>
<organism evidence="5 6">
    <name type="scientific">Ruegeria meonggei</name>
    <dbReference type="NCBI Taxonomy" id="1446476"/>
    <lineage>
        <taxon>Bacteria</taxon>
        <taxon>Pseudomonadati</taxon>
        <taxon>Pseudomonadota</taxon>
        <taxon>Alphaproteobacteria</taxon>
        <taxon>Rhodobacterales</taxon>
        <taxon>Roseobacteraceae</taxon>
        <taxon>Ruegeria</taxon>
    </lineage>
</organism>
<dbReference type="OrthoDB" id="7700052at2"/>
<gene>
    <name evidence="5" type="ORF">RUM8411_02181</name>
</gene>
<feature type="transmembrane region" description="Helical" evidence="4">
    <location>
        <begin position="146"/>
        <end position="168"/>
    </location>
</feature>
<dbReference type="Pfam" id="PF07690">
    <property type="entry name" value="MFS_1"/>
    <property type="match status" value="1"/>
</dbReference>
<dbReference type="GO" id="GO:0022857">
    <property type="term" value="F:transmembrane transporter activity"/>
    <property type="evidence" value="ECO:0007669"/>
    <property type="project" value="InterPro"/>
</dbReference>
<protein>
    <submittedName>
        <fullName evidence="5">Major Facilitator Superfamily protein</fullName>
    </submittedName>
</protein>
<dbReference type="PANTHER" id="PTHR23526">
    <property type="entry name" value="INTEGRAL MEMBRANE TRANSPORT PROTEIN-RELATED"/>
    <property type="match status" value="1"/>
</dbReference>
<dbReference type="AlphaFoldDB" id="A0A1X6ZBB2"/>